<evidence type="ECO:0000313" key="3">
    <source>
        <dbReference type="Proteomes" id="UP000236731"/>
    </source>
</evidence>
<organism evidence="2 3">
    <name type="scientific">Sphingobacterium lactis</name>
    <dbReference type="NCBI Taxonomy" id="797291"/>
    <lineage>
        <taxon>Bacteria</taxon>
        <taxon>Pseudomonadati</taxon>
        <taxon>Bacteroidota</taxon>
        <taxon>Sphingobacteriia</taxon>
        <taxon>Sphingobacteriales</taxon>
        <taxon>Sphingobacteriaceae</taxon>
        <taxon>Sphingobacterium</taxon>
    </lineage>
</organism>
<evidence type="ECO:0000313" key="2">
    <source>
        <dbReference type="EMBL" id="SEF74345.1"/>
    </source>
</evidence>
<evidence type="ECO:0008006" key="4">
    <source>
        <dbReference type="Google" id="ProtNLM"/>
    </source>
</evidence>
<keyword evidence="1" id="KW-0732">Signal</keyword>
<dbReference type="RefSeq" id="WP_146060571.1">
    <property type="nucleotide sequence ID" value="NZ_CP049246.1"/>
</dbReference>
<feature type="signal peptide" evidence="1">
    <location>
        <begin position="1"/>
        <end position="23"/>
    </location>
</feature>
<reference evidence="3" key="1">
    <citation type="submission" date="2016-10" db="EMBL/GenBank/DDBJ databases">
        <authorList>
            <person name="Varghese N."/>
            <person name="Submissions S."/>
        </authorList>
    </citation>
    <scope>NUCLEOTIDE SEQUENCE [LARGE SCALE GENOMIC DNA]</scope>
    <source>
        <strain evidence="3">DSM 22361</strain>
    </source>
</reference>
<gene>
    <name evidence="2" type="ORF">SAMN05421877_102296</name>
</gene>
<dbReference type="InterPro" id="IPR008969">
    <property type="entry name" value="CarboxyPept-like_regulatory"/>
</dbReference>
<accession>A0A1H5UH18</accession>
<evidence type="ECO:0000256" key="1">
    <source>
        <dbReference type="SAM" id="SignalP"/>
    </source>
</evidence>
<sequence length="234" mass="26844">MEKIKGICIVVVLLCCNMAASFAQEIKGIVYDLETSKKLGEVEIKNLRTKDVTKTDLQGNFSIPGKLNDHLSLMVQGYDRDTAFIYQEGVNRIYLVNDKSVLTIDEIVITKMTDSRLTQEIERAENNSKAVETSSTRGGLRISPSRLFGKEAKQARRSIEILQLEREKRNVDRVFTDDRILSLIPMEKQELLLFKDGYRPTYEFVRQASPEDMTAYIMDAYAKFKKNKQESLKN</sequence>
<dbReference type="AlphaFoldDB" id="A0A1H5UH18"/>
<dbReference type="SUPFAM" id="SSF49464">
    <property type="entry name" value="Carboxypeptidase regulatory domain-like"/>
    <property type="match status" value="1"/>
</dbReference>
<dbReference type="OrthoDB" id="1118857at2"/>
<dbReference type="EMBL" id="FNUT01000002">
    <property type="protein sequence ID" value="SEF74345.1"/>
    <property type="molecule type" value="Genomic_DNA"/>
</dbReference>
<name>A0A1H5UH18_9SPHI</name>
<keyword evidence="3" id="KW-1185">Reference proteome</keyword>
<dbReference type="Proteomes" id="UP000236731">
    <property type="component" value="Unassembled WGS sequence"/>
</dbReference>
<proteinExistence type="predicted"/>
<protein>
    <recommendedName>
        <fullName evidence="4">CarboxypepD_reg-like domain-containing protein</fullName>
    </recommendedName>
</protein>
<feature type="chain" id="PRO_5009286118" description="CarboxypepD_reg-like domain-containing protein" evidence="1">
    <location>
        <begin position="24"/>
        <end position="234"/>
    </location>
</feature>